<gene>
    <name evidence="2" type="ORF">A4A49_16581</name>
</gene>
<dbReference type="SMR" id="A0A314KXH1"/>
<dbReference type="EMBL" id="MJEQ01000760">
    <property type="protein sequence ID" value="OIT34148.1"/>
    <property type="molecule type" value="Genomic_DNA"/>
</dbReference>
<dbReference type="Proteomes" id="UP000187609">
    <property type="component" value="Unassembled WGS sequence"/>
</dbReference>
<organism evidence="2 3">
    <name type="scientific">Nicotiana attenuata</name>
    <name type="common">Coyote tobacco</name>
    <dbReference type="NCBI Taxonomy" id="49451"/>
    <lineage>
        <taxon>Eukaryota</taxon>
        <taxon>Viridiplantae</taxon>
        <taxon>Streptophyta</taxon>
        <taxon>Embryophyta</taxon>
        <taxon>Tracheophyta</taxon>
        <taxon>Spermatophyta</taxon>
        <taxon>Magnoliopsida</taxon>
        <taxon>eudicotyledons</taxon>
        <taxon>Gunneridae</taxon>
        <taxon>Pentapetalae</taxon>
        <taxon>asterids</taxon>
        <taxon>lamiids</taxon>
        <taxon>Solanales</taxon>
        <taxon>Solanaceae</taxon>
        <taxon>Nicotianoideae</taxon>
        <taxon>Nicotianeae</taxon>
        <taxon>Nicotiana</taxon>
    </lineage>
</organism>
<comment type="caution">
    <text evidence="2">The sequence shown here is derived from an EMBL/GenBank/DDBJ whole genome shotgun (WGS) entry which is preliminary data.</text>
</comment>
<name>A0A314KXH1_NICAT</name>
<proteinExistence type="predicted"/>
<evidence type="ECO:0000313" key="3">
    <source>
        <dbReference type="Proteomes" id="UP000187609"/>
    </source>
</evidence>
<keyword evidence="3" id="KW-1185">Reference proteome</keyword>
<protein>
    <submittedName>
        <fullName evidence="2">Uncharacterized protein</fullName>
    </submittedName>
</protein>
<dbReference type="AlphaFoldDB" id="A0A314KXH1"/>
<reference evidence="2" key="1">
    <citation type="submission" date="2016-11" db="EMBL/GenBank/DDBJ databases">
        <title>The genome of Nicotiana attenuata.</title>
        <authorList>
            <person name="Xu S."/>
            <person name="Brockmoeller T."/>
            <person name="Gaquerel E."/>
            <person name="Navarro A."/>
            <person name="Kuhl H."/>
            <person name="Gase K."/>
            <person name="Ling Z."/>
            <person name="Zhou W."/>
            <person name="Kreitzer C."/>
            <person name="Stanke M."/>
            <person name="Tang H."/>
            <person name="Lyons E."/>
            <person name="Pandey P."/>
            <person name="Pandey S.P."/>
            <person name="Timmermann B."/>
            <person name="Baldwin I.T."/>
        </authorList>
    </citation>
    <scope>NUCLEOTIDE SEQUENCE [LARGE SCALE GENOMIC DNA]</scope>
    <source>
        <strain evidence="2">UT</strain>
    </source>
</reference>
<sequence length="68" mass="7839">MAPQRSSFPSHCRRSDPASEEGVSWGLRLLEVKEMAVVLHFYVRVCVNSLFRRREVVADFLSKREICG</sequence>
<dbReference type="Gramene" id="OIT34148">
    <property type="protein sequence ID" value="OIT34148"/>
    <property type="gene ID" value="A4A49_16581"/>
</dbReference>
<evidence type="ECO:0000313" key="2">
    <source>
        <dbReference type="EMBL" id="OIT34148.1"/>
    </source>
</evidence>
<feature type="region of interest" description="Disordered" evidence="1">
    <location>
        <begin position="1"/>
        <end position="22"/>
    </location>
</feature>
<accession>A0A314KXH1</accession>
<evidence type="ECO:0000256" key="1">
    <source>
        <dbReference type="SAM" id="MobiDB-lite"/>
    </source>
</evidence>